<dbReference type="GO" id="GO:0008033">
    <property type="term" value="P:tRNA processing"/>
    <property type="evidence" value="ECO:0007669"/>
    <property type="project" value="UniProtKB-KW"/>
</dbReference>
<dbReference type="InterPro" id="IPR011760">
    <property type="entry name" value="PsdUridine_synth_TruD_insert"/>
</dbReference>
<dbReference type="GeneTree" id="ENSGT00530000063554"/>
<dbReference type="Pfam" id="PF01142">
    <property type="entry name" value="TruD"/>
    <property type="match status" value="1"/>
</dbReference>
<feature type="domain" description="TRUD" evidence="5">
    <location>
        <begin position="267"/>
        <end position="481"/>
    </location>
</feature>
<evidence type="ECO:0000256" key="2">
    <source>
        <dbReference type="ARBA" id="ARBA00022694"/>
    </source>
</evidence>
<dbReference type="NCBIfam" id="TIGR00094">
    <property type="entry name" value="tRNA_TruD_broad"/>
    <property type="match status" value="1"/>
</dbReference>
<keyword evidence="3" id="KW-0413">Isomerase</keyword>
<dbReference type="GO" id="GO:0005634">
    <property type="term" value="C:nucleus"/>
    <property type="evidence" value="ECO:0007669"/>
    <property type="project" value="TreeGrafter"/>
</dbReference>
<dbReference type="InParanoid" id="H2ZKN4"/>
<evidence type="ECO:0000256" key="1">
    <source>
        <dbReference type="ARBA" id="ARBA00007953"/>
    </source>
</evidence>
<dbReference type="PANTHER" id="PTHR13326:SF31">
    <property type="entry name" value="PSEUDOURIDYLATE SYNTHASE 7 HOMOLOG"/>
    <property type="match status" value="1"/>
</dbReference>
<dbReference type="PANTHER" id="PTHR13326">
    <property type="entry name" value="TRNA PSEUDOURIDINE SYNTHASE D"/>
    <property type="match status" value="1"/>
</dbReference>
<dbReference type="PROSITE" id="PS50984">
    <property type="entry name" value="TRUD"/>
    <property type="match status" value="1"/>
</dbReference>
<dbReference type="InterPro" id="IPR042214">
    <property type="entry name" value="TruD_catalytic"/>
</dbReference>
<proteinExistence type="inferred from homology"/>
<dbReference type="eggNOG" id="KOG2339">
    <property type="taxonomic scope" value="Eukaryota"/>
</dbReference>
<dbReference type="Proteomes" id="UP000007875">
    <property type="component" value="Unassembled WGS sequence"/>
</dbReference>
<dbReference type="AlphaFoldDB" id="H2ZKN4"/>
<dbReference type="HOGENOM" id="CLU_005281_0_1_1"/>
<reference evidence="6" key="2">
    <citation type="submission" date="2025-08" db="UniProtKB">
        <authorList>
            <consortium name="Ensembl"/>
        </authorList>
    </citation>
    <scope>IDENTIFICATION</scope>
</reference>
<keyword evidence="7" id="KW-1185">Reference proteome</keyword>
<dbReference type="Gene3D" id="3.30.2350.20">
    <property type="entry name" value="TruD, catalytic domain"/>
    <property type="match status" value="2"/>
</dbReference>
<organism evidence="6 7">
    <name type="scientific">Ciona savignyi</name>
    <name type="common">Pacific transparent sea squirt</name>
    <dbReference type="NCBI Taxonomy" id="51511"/>
    <lineage>
        <taxon>Eukaryota</taxon>
        <taxon>Metazoa</taxon>
        <taxon>Chordata</taxon>
        <taxon>Tunicata</taxon>
        <taxon>Ascidiacea</taxon>
        <taxon>Phlebobranchia</taxon>
        <taxon>Cionidae</taxon>
        <taxon>Ciona</taxon>
    </lineage>
</organism>
<evidence type="ECO:0000256" key="3">
    <source>
        <dbReference type="ARBA" id="ARBA00023235"/>
    </source>
</evidence>
<dbReference type="FunFam" id="3.30.2350.20:FF:000002">
    <property type="entry name" value="Pseudouridylate synthase 7 homolog"/>
    <property type="match status" value="1"/>
</dbReference>
<dbReference type="CDD" id="cd02576">
    <property type="entry name" value="PseudoU_synth_ScPUS7"/>
    <property type="match status" value="1"/>
</dbReference>
<dbReference type="GO" id="GO:0003723">
    <property type="term" value="F:RNA binding"/>
    <property type="evidence" value="ECO:0007669"/>
    <property type="project" value="InterPro"/>
</dbReference>
<dbReference type="InterPro" id="IPR020119">
    <property type="entry name" value="PsdUridine_synth_TruD_CS"/>
</dbReference>
<dbReference type="GO" id="GO:0001522">
    <property type="term" value="P:pseudouridine synthesis"/>
    <property type="evidence" value="ECO:0007669"/>
    <property type="project" value="InterPro"/>
</dbReference>
<protein>
    <recommendedName>
        <fullName evidence="5">TRUD domain-containing protein</fullName>
    </recommendedName>
</protein>
<reference evidence="7" key="1">
    <citation type="submission" date="2003-08" db="EMBL/GenBank/DDBJ databases">
        <authorList>
            <person name="Birren B."/>
            <person name="Nusbaum C."/>
            <person name="Abebe A."/>
            <person name="Abouelleil A."/>
            <person name="Adekoya E."/>
            <person name="Ait-zahra M."/>
            <person name="Allen N."/>
            <person name="Allen T."/>
            <person name="An P."/>
            <person name="Anderson M."/>
            <person name="Anderson S."/>
            <person name="Arachchi H."/>
            <person name="Armbruster J."/>
            <person name="Bachantsang P."/>
            <person name="Baldwin J."/>
            <person name="Barry A."/>
            <person name="Bayul T."/>
            <person name="Blitshsteyn B."/>
            <person name="Bloom T."/>
            <person name="Blye J."/>
            <person name="Boguslavskiy L."/>
            <person name="Borowsky M."/>
            <person name="Boukhgalter B."/>
            <person name="Brunache A."/>
            <person name="Butler J."/>
            <person name="Calixte N."/>
            <person name="Calvo S."/>
            <person name="Camarata J."/>
            <person name="Campo K."/>
            <person name="Chang J."/>
            <person name="Cheshatsang Y."/>
            <person name="Citroen M."/>
            <person name="Collymore A."/>
            <person name="Considine T."/>
            <person name="Cook A."/>
            <person name="Cooke P."/>
            <person name="Corum B."/>
            <person name="Cuomo C."/>
            <person name="David R."/>
            <person name="Dawoe T."/>
            <person name="Degray S."/>
            <person name="Dodge S."/>
            <person name="Dooley K."/>
            <person name="Dorje P."/>
            <person name="Dorjee K."/>
            <person name="Dorris L."/>
            <person name="Duffey N."/>
            <person name="Dupes A."/>
            <person name="Elkins T."/>
            <person name="Engels R."/>
            <person name="Erickson J."/>
            <person name="Farina A."/>
            <person name="Faro S."/>
            <person name="Ferreira P."/>
            <person name="Fischer H."/>
            <person name="Fitzgerald M."/>
            <person name="Foley K."/>
            <person name="Gage D."/>
            <person name="Galagan J."/>
            <person name="Gearin G."/>
            <person name="Gnerre S."/>
            <person name="Gnirke A."/>
            <person name="Goyette A."/>
            <person name="Graham J."/>
            <person name="Grandbois E."/>
            <person name="Gyaltsen K."/>
            <person name="Hafez N."/>
            <person name="Hagopian D."/>
            <person name="Hagos B."/>
            <person name="Hall J."/>
            <person name="Hatcher B."/>
            <person name="Heller A."/>
            <person name="Higgins H."/>
            <person name="Honan T."/>
            <person name="Horn A."/>
            <person name="Houde N."/>
            <person name="Hughes L."/>
            <person name="Hulme W."/>
            <person name="Husby E."/>
            <person name="Iliev I."/>
            <person name="Jaffe D."/>
            <person name="Jones C."/>
            <person name="Kamal M."/>
            <person name="Kamat A."/>
            <person name="Kamvysselis M."/>
            <person name="Karlsson E."/>
            <person name="Kells C."/>
            <person name="Kieu A."/>
            <person name="Kisner P."/>
            <person name="Kodira C."/>
            <person name="Kulbokas E."/>
            <person name="Labutti K."/>
            <person name="Lama D."/>
            <person name="Landers T."/>
            <person name="Leger J."/>
            <person name="Levine S."/>
            <person name="Lewis D."/>
            <person name="Lewis T."/>
            <person name="Lindblad-toh K."/>
            <person name="Liu X."/>
            <person name="Lokyitsang T."/>
            <person name="Lokyitsang Y."/>
            <person name="Lucien O."/>
            <person name="Lui A."/>
            <person name="Ma L.J."/>
            <person name="Mabbitt R."/>
            <person name="Macdonald J."/>
            <person name="Maclean C."/>
            <person name="Major J."/>
            <person name="Manning J."/>
            <person name="Marabella R."/>
            <person name="Maru K."/>
            <person name="Matthews C."/>
            <person name="Mauceli E."/>
            <person name="Mccarthy M."/>
            <person name="Mcdonough S."/>
            <person name="Mcghee T."/>
            <person name="Meldrim J."/>
            <person name="Meneus L."/>
            <person name="Mesirov J."/>
            <person name="Mihalev A."/>
            <person name="Mihova T."/>
            <person name="Mikkelsen T."/>
            <person name="Mlenga V."/>
            <person name="Moru K."/>
            <person name="Mozes J."/>
            <person name="Mulrain L."/>
            <person name="Munson G."/>
            <person name="Naylor J."/>
            <person name="Newes C."/>
            <person name="Nguyen C."/>
            <person name="Nguyen N."/>
            <person name="Nguyen T."/>
            <person name="Nicol R."/>
            <person name="Nielsen C."/>
            <person name="Nizzari M."/>
            <person name="Norbu C."/>
            <person name="Norbu N."/>
            <person name="O'donnell P."/>
            <person name="Okoawo O."/>
            <person name="O'leary S."/>
            <person name="Omotosho B."/>
            <person name="O'neill K."/>
            <person name="Osman S."/>
            <person name="Parker S."/>
            <person name="Perrin D."/>
            <person name="Phunkhang P."/>
            <person name="Piqani B."/>
            <person name="Purcell S."/>
            <person name="Rachupka T."/>
            <person name="Ramasamy U."/>
            <person name="Rameau R."/>
            <person name="Ray V."/>
            <person name="Raymond C."/>
            <person name="Retta R."/>
            <person name="Richardson S."/>
            <person name="Rise C."/>
            <person name="Rodriguez J."/>
            <person name="Rogers J."/>
            <person name="Rogov P."/>
            <person name="Rutman M."/>
            <person name="Schupbach R."/>
            <person name="Seaman C."/>
            <person name="Settipalli S."/>
            <person name="Sharpe T."/>
            <person name="Sheridan J."/>
            <person name="Sherpa N."/>
            <person name="Shi J."/>
            <person name="Smirnov S."/>
            <person name="Smith C."/>
            <person name="Sougnez C."/>
            <person name="Spencer B."/>
            <person name="Stalker J."/>
            <person name="Stange-thomann N."/>
            <person name="Stavropoulos S."/>
            <person name="Stetson K."/>
            <person name="Stone C."/>
            <person name="Stone S."/>
            <person name="Stubbs M."/>
            <person name="Talamas J."/>
            <person name="Tchuinga P."/>
            <person name="Tenzing P."/>
            <person name="Tesfaye S."/>
            <person name="Theodore J."/>
            <person name="Thoulutsang Y."/>
            <person name="Topham K."/>
            <person name="Towey S."/>
            <person name="Tsamla T."/>
            <person name="Tsomo N."/>
            <person name="Vallee D."/>
            <person name="Vassiliev H."/>
            <person name="Venkataraman V."/>
            <person name="Vinson J."/>
            <person name="Vo A."/>
            <person name="Wade C."/>
            <person name="Wang S."/>
            <person name="Wangchuk T."/>
            <person name="Wangdi T."/>
            <person name="Whittaker C."/>
            <person name="Wilkinson J."/>
            <person name="Wu Y."/>
            <person name="Wyman D."/>
            <person name="Yadav S."/>
            <person name="Yang S."/>
            <person name="Yang X."/>
            <person name="Yeager S."/>
            <person name="Yee E."/>
            <person name="Young G."/>
            <person name="Zainoun J."/>
            <person name="Zembeck L."/>
            <person name="Zimmer A."/>
            <person name="Zody M."/>
            <person name="Lander E."/>
        </authorList>
    </citation>
    <scope>NUCLEOTIDE SEQUENCE [LARGE SCALE GENOMIC DNA]</scope>
</reference>
<dbReference type="SUPFAM" id="SSF55120">
    <property type="entry name" value="Pseudouridine synthase"/>
    <property type="match status" value="1"/>
</dbReference>
<dbReference type="Ensembl" id="ENSCSAVT00000018347.1">
    <property type="protein sequence ID" value="ENSCSAVP00000018150.1"/>
    <property type="gene ID" value="ENSCSAVG00000010678.1"/>
</dbReference>
<dbReference type="InterPro" id="IPR020103">
    <property type="entry name" value="PsdUridine_synth_cat_dom_sf"/>
</dbReference>
<keyword evidence="2" id="KW-0819">tRNA processing</keyword>
<dbReference type="PIRSF" id="PIRSF037016">
    <property type="entry name" value="Pseudouridin_synth_euk_prd"/>
    <property type="match status" value="1"/>
</dbReference>
<dbReference type="PROSITE" id="PS01268">
    <property type="entry name" value="UPF0024"/>
    <property type="match status" value="1"/>
</dbReference>
<dbReference type="InterPro" id="IPR001656">
    <property type="entry name" value="PsdUridine_synth_TruD"/>
</dbReference>
<accession>H2ZKN4</accession>
<name>H2ZKN4_CIOSA</name>
<dbReference type="OMA" id="WINYFGH"/>
<dbReference type="FunCoup" id="H2ZKN4">
    <property type="interactions" value="456"/>
</dbReference>
<evidence type="ECO:0000313" key="7">
    <source>
        <dbReference type="Proteomes" id="UP000007875"/>
    </source>
</evidence>
<dbReference type="STRING" id="51511.ENSCSAVP00000018150"/>
<comment type="catalytic activity">
    <reaction evidence="4">
        <text>a uridine in tRNA = a pseudouridine in tRNA</text>
        <dbReference type="Rhea" id="RHEA:54572"/>
        <dbReference type="Rhea" id="RHEA-COMP:13339"/>
        <dbReference type="Rhea" id="RHEA-COMP:13934"/>
        <dbReference type="ChEBI" id="CHEBI:65314"/>
        <dbReference type="ChEBI" id="CHEBI:65315"/>
    </reaction>
</comment>
<sequence>MLYEKDVGMTEYVGKHKGFTGILKLRYQDFLVNEINLNGEVIHLTNVDVMVEKKPVPPVLNTEDISVISKEDVDELKNLLVNTDPSASFIIKTAGKNKAERTEIHKIVSQYFPKLETKTIKNAETDEQDIKVTKFTKENINRRRQSREKSSKFCKFVMHKENIATMDAVNLIIRKLHLRQARCFHSAGNKDKRGVTVQTITTSISPERLVPINQLLNNIRIGNFEPCESALRLGDLKGNRFSIVIRNTLDIEEADLILAIKSFSQVGFLNYFGMQRFGTSSVATYEVGKSLIASKWENAVDLILSSCFKEEMINLIRNWREAGNARKALTHQWNKRSSFERYLLEGLAYFGPKQLVQSLGRIPRNTRMLYLHSYQSFVWNRVVSRRFSVYGDSPVVGDLVFAETLNCGIPDVIVLTEENVHNYSIHDIVMPLPGQSITYPTHGAAKWYDEELSKDGIEKDMFNHKVKEYFLSGAYRKVVSKPSNIEWDIVRYTDYRKPLLISDVDVLDKKERPTGEKDGKYTALRISFSLPSSSYATVAMREVMKCDMSSTNQSKLGDLHKL</sequence>
<evidence type="ECO:0000313" key="6">
    <source>
        <dbReference type="Ensembl" id="ENSCSAVP00000018150.1"/>
    </source>
</evidence>
<reference evidence="6" key="3">
    <citation type="submission" date="2025-09" db="UniProtKB">
        <authorList>
            <consortium name="Ensembl"/>
        </authorList>
    </citation>
    <scope>IDENTIFICATION</scope>
</reference>
<evidence type="ECO:0000259" key="5">
    <source>
        <dbReference type="PROSITE" id="PS50984"/>
    </source>
</evidence>
<evidence type="ECO:0000256" key="4">
    <source>
        <dbReference type="ARBA" id="ARBA00036943"/>
    </source>
</evidence>
<dbReference type="GO" id="GO:0009982">
    <property type="term" value="F:pseudouridine synthase activity"/>
    <property type="evidence" value="ECO:0007669"/>
    <property type="project" value="InterPro"/>
</dbReference>
<dbReference type="SMR" id="H2ZKN4"/>
<comment type="similarity">
    <text evidence="1">Belongs to the pseudouridine synthase TruD family.</text>
</comment>